<evidence type="ECO:0000313" key="3">
    <source>
        <dbReference type="Proteomes" id="UP000653730"/>
    </source>
</evidence>
<feature type="domain" description="Pyrroloquinoline quinone-dependent pyranose dehydrogenase beta-propeller" evidence="1">
    <location>
        <begin position="42"/>
        <end position="331"/>
    </location>
</feature>
<organism evidence="2 3">
    <name type="scientific">Sinomicrobium weinanense</name>
    <dbReference type="NCBI Taxonomy" id="2842200"/>
    <lineage>
        <taxon>Bacteria</taxon>
        <taxon>Pseudomonadati</taxon>
        <taxon>Bacteroidota</taxon>
        <taxon>Flavobacteriia</taxon>
        <taxon>Flavobacteriales</taxon>
        <taxon>Flavobacteriaceae</taxon>
        <taxon>Sinomicrobium</taxon>
    </lineage>
</organism>
<dbReference type="InterPro" id="IPR011041">
    <property type="entry name" value="Quinoprot_gluc/sorb_DH_b-prop"/>
</dbReference>
<dbReference type="Gene3D" id="2.120.10.30">
    <property type="entry name" value="TolB, C-terminal domain"/>
    <property type="match status" value="1"/>
</dbReference>
<comment type="caution">
    <text evidence="2">The sequence shown here is derived from an EMBL/GenBank/DDBJ whole genome shotgun (WGS) entry which is preliminary data.</text>
</comment>
<dbReference type="SUPFAM" id="SSF50952">
    <property type="entry name" value="Soluble quinoprotein glucose dehydrogenase"/>
    <property type="match status" value="1"/>
</dbReference>
<protein>
    <submittedName>
        <fullName evidence="2">Sorbosone dehydrogenase family protein</fullName>
    </submittedName>
</protein>
<dbReference type="AlphaFoldDB" id="A0A926Q4I0"/>
<sequence>MFAVSCTFNKNGELHKIKAVEGTNRVDISEAKAEVYLGSVKLPEHFEIEVWAADVPNARSLARSEDGIVFVGNRGKGKVYAIIDEDADGKADYRYTLAEGLRQPNGVAYKDGDLYVAEISRILRFPDIKNRLADPHYEVVFDGYPEEGHHGHKFIAFGPDGYLYVPVGAPCNICDPEEEIFAAINRIDVNAKEIKPEVVAHGIRNTVGFDWHPDTKRLWFTDNNRDMMGDDIPSCELNELTETGQHFGYPYWHAGDVKDPEFGDKDREASAYRKPAVNLGAHVAPLGMRFYNGDMFPDIYKKSIFIAEHGSWNRTRKVGYKVSLVEPEKNNSLSVFAEGWLDQESQQIWGRPVDVQELPDGSLLVSDDFADCIYRITYED</sequence>
<dbReference type="InterPro" id="IPR011042">
    <property type="entry name" value="6-blade_b-propeller_TolB-like"/>
</dbReference>
<evidence type="ECO:0000259" key="1">
    <source>
        <dbReference type="Pfam" id="PF22807"/>
    </source>
</evidence>
<proteinExistence type="predicted"/>
<dbReference type="PANTHER" id="PTHR33546">
    <property type="entry name" value="LARGE, MULTIFUNCTIONAL SECRETED PROTEIN-RELATED"/>
    <property type="match status" value="1"/>
</dbReference>
<name>A0A926Q4I0_9FLAO</name>
<accession>A0A926Q4I0</accession>
<dbReference type="InterPro" id="IPR054539">
    <property type="entry name" value="Beta-prop_PDH"/>
</dbReference>
<keyword evidence="3" id="KW-1185">Reference proteome</keyword>
<evidence type="ECO:0000313" key="2">
    <source>
        <dbReference type="EMBL" id="MBC9797994.1"/>
    </source>
</evidence>
<dbReference type="PANTHER" id="PTHR33546:SF1">
    <property type="entry name" value="LARGE, MULTIFUNCTIONAL SECRETED PROTEIN"/>
    <property type="match status" value="1"/>
</dbReference>
<dbReference type="EMBL" id="JACVDC010000083">
    <property type="protein sequence ID" value="MBC9797994.1"/>
    <property type="molecule type" value="Genomic_DNA"/>
</dbReference>
<reference evidence="2 3" key="1">
    <citation type="submission" date="2020-09" db="EMBL/GenBank/DDBJ databases">
        <title>Sinomicrobium weinanense sp. nov., a halophilic bacteria isolated from saline-alkali soil.</title>
        <authorList>
            <person name="Wu P."/>
            <person name="Ren H."/>
            <person name="Mei Y."/>
            <person name="Liang Y."/>
            <person name="Chen Z."/>
        </authorList>
    </citation>
    <scope>NUCLEOTIDE SEQUENCE [LARGE SCALE GENOMIC DNA]</scope>
    <source>
        <strain evidence="2 3">FJxs</strain>
    </source>
</reference>
<dbReference type="Pfam" id="PF22807">
    <property type="entry name" value="TrAA12"/>
    <property type="match status" value="1"/>
</dbReference>
<gene>
    <name evidence="2" type="ORF">IBL28_18625</name>
</gene>
<dbReference type="Proteomes" id="UP000653730">
    <property type="component" value="Unassembled WGS sequence"/>
</dbReference>